<evidence type="ECO:0000256" key="4">
    <source>
        <dbReference type="ARBA" id="ARBA00023176"/>
    </source>
</evidence>
<dbReference type="Gene3D" id="1.25.40.730">
    <property type="match status" value="1"/>
</dbReference>
<dbReference type="InterPro" id="IPR022365">
    <property type="entry name" value="Clathrin_H-chain_propeller_rpt"/>
</dbReference>
<keyword evidence="4 6" id="KW-0168">Coated pit</keyword>
<dbReference type="SMART" id="SM00299">
    <property type="entry name" value="CLH"/>
    <property type="match status" value="7"/>
</dbReference>
<reference evidence="8 9" key="1">
    <citation type="submission" date="2024-03" db="EMBL/GenBank/DDBJ databases">
        <title>The Acrasis kona genome and developmental transcriptomes reveal deep origins of eukaryotic multicellular pathways.</title>
        <authorList>
            <person name="Sheikh S."/>
            <person name="Fu C.-J."/>
            <person name="Brown M.W."/>
            <person name="Baldauf S.L."/>
        </authorList>
    </citation>
    <scope>NUCLEOTIDE SEQUENCE [LARGE SCALE GENOMIC DNA]</scope>
    <source>
        <strain evidence="8 9">ATCC MYA-3509</strain>
    </source>
</reference>
<keyword evidence="3 6" id="KW-0472">Membrane</keyword>
<dbReference type="FunFam" id="1.25.40.730:FF:000002">
    <property type="entry name" value="Clathrin heavy chain"/>
    <property type="match status" value="1"/>
</dbReference>
<dbReference type="GO" id="GO:0030130">
    <property type="term" value="C:clathrin coat of trans-Golgi network vesicle"/>
    <property type="evidence" value="ECO:0007669"/>
    <property type="project" value="InterPro"/>
</dbReference>
<dbReference type="GO" id="GO:0006898">
    <property type="term" value="P:receptor-mediated endocytosis"/>
    <property type="evidence" value="ECO:0007669"/>
    <property type="project" value="TreeGrafter"/>
</dbReference>
<feature type="repeat" description="CHCR" evidence="7">
    <location>
        <begin position="539"/>
        <end position="686"/>
    </location>
</feature>
<comment type="similarity">
    <text evidence="1 6">Belongs to the clathrin heavy chain family.</text>
</comment>
<dbReference type="GO" id="GO:0032051">
    <property type="term" value="F:clathrin light chain binding"/>
    <property type="evidence" value="ECO:0007669"/>
    <property type="project" value="InterPro"/>
</dbReference>
<dbReference type="Gene3D" id="1.25.40.10">
    <property type="entry name" value="Tetratricopeptide repeat domain"/>
    <property type="match status" value="4"/>
</dbReference>
<feature type="repeat" description="CHCR" evidence="7">
    <location>
        <begin position="689"/>
        <end position="831"/>
    </location>
</feature>
<sequence>MGEIPIQFTELFQIAQLGVSPSAITFSTVTMESDKFICIRDVQQKSIIIIDVANRSLTTNKVNAESAIMNPISKVLALRAGTTLQIFNLEMRAKMKEVDMGEAVLFWKWISASSLAIVTATAVYHWSMEGAATPKKMFDRLDKLEGATIINYRVNTSQQWLTLIGLTRDEQNATRGIIQLYSVEKEVTQAIEGHAAAFCDFKLSHSYTATVICIASNSAREGGKLFIMEVPSGNKKPGDPAFVKRMVPIKFPAPGDFPVAMQVSDKHGVIYMITKTGFLYLFDVETAALIYQNRISAETIFITATHEASNGVIGINKTGQVLNIAVDESTIVGFIRDHMNDTELAIKIAARANLSGADELYVQQFNTFLQQGNIEGAIKLAAESPNGVLRTQQTIQRLQRAPAQPNQKPPMSLYFQYIIDKGTLNQYESIELCRIVLQKPQGGADYIKKLISENKMEASESLGDLIAQSGQSNELAMTIYLKSKSHQKIVDNLLAVGDTDRVLAYCQKVGYEPNYIDLFRKLLHANQIDSAVNFAIKLNEKDDSALDANMVVDAFVQMNMIKQATEFLLEILKNDKASEGPLQTRLLEINLLYSPVQVADSILDQKMFNHFDKQKIAAMCEKVGLHQRALENYVDINDRKRVIVHTQYMNAEWLVNFFADLTMEESITLLKQLMSSNQRTNLNIVIQIATKYSELLEPANLIAIFEEHRSYEGLFYYLGSIVDYTQDPEVVFKYIQSGVKTGQLGEVERVTRESSIYPPEKTKEFLKESKLQDQMPLINVCDQFGFIHEMVDYLYKSQQLRFIDIFIKTRNPLKTPEVVGALLDVDASEDYIRNLVQSVGAMCPVEPLVDEVEKRNRLKLIQPWLEARRNESSQEPALHNALAKIYIDTGNNAEDFLRNNDFYDSRVVGKYCEKRDPHMSFIAYERGQCDLELVEVTNKNGMFRQQARYLVQRQDMELWKHVLAQTNNYRRNLIDQVVQTALPESTNSEEVSTTVKAFMHSDLPQELIELLEKIVIHGSNKEFRKNRHLQNLLILTAIKADQTRVMDYINRLDNYDGKDIAGMAVTKGLFEEAFSIYQKFKLNADAIRVLVDNIESISRASEFAEAVQEPEVYSFLGRAQLAASLVNEAVNSFLKAEDPSNYQEVITAAQQTEQYSQLIKFLRMARGKTHDPTIDTELVYSFAKLAQQKNSADALADLEDFISGPNTAQIPIVGERCYEEGLYEAARILFSSISNYQRLASALVKLGRNREAVNAATKANSVKTWKEVMSACVDAGEFRYAQSCGLNIIIHVDELEDLIFYYESRGYFEELIELLEKGLGLERAHTGIFTELGVLYAKYKPDRLMEHITRYYRRSNIPKLLNACEMGHLWAEMRFLYCHHDEYDNAIKLMIEHSPEAWDHSIFIDTITKDSLINNELYYRSIQFYLDEQPKHVIDLLSHLTKKLDHERVAKEVKNKDASNLPLIKKYLQNVQENDLTQVNQVLNQLFIDEEDYEALRSSIDQYVHFDQAALAKQLENHELLEFRRIAAYLYKLNKQWESSIELSKKDALYQDAMTTAAQSKKQSVAEDLLQFFVEGDLKDCFAACLYNCYNLIRPDVAMELSWRHKIQDMSMPYLIQVVREYTSKVDALHKAHTDAQEQARADEEAKKKALEGVDNYGMNDANMYSYMPSYVPTQTIVAPMGGQGGAYMPYGSTIPQMPNMGYHQEQGGGAFF</sequence>
<dbReference type="EMBL" id="JAOPGA020001034">
    <property type="protein sequence ID" value="KAL0484320.1"/>
    <property type="molecule type" value="Genomic_DNA"/>
</dbReference>
<name>A0AAW2Z5W8_9EUKA</name>
<evidence type="ECO:0000313" key="9">
    <source>
        <dbReference type="Proteomes" id="UP001431209"/>
    </source>
</evidence>
<dbReference type="GO" id="GO:0006886">
    <property type="term" value="P:intracellular protein transport"/>
    <property type="evidence" value="ECO:0007669"/>
    <property type="project" value="UniProtKB-UniRule"/>
</dbReference>
<gene>
    <name evidence="8" type="ORF">AKO1_004961</name>
</gene>
<dbReference type="Pfam" id="PF13838">
    <property type="entry name" value="Clathrin_H_link"/>
    <property type="match status" value="1"/>
</dbReference>
<comment type="subcellular location">
    <subcellularLocation>
        <location evidence="6">Cytoplasmic vesicle membrane</location>
        <topology evidence="6">Peripheral membrane protein</topology>
        <orientation evidence="6">Cytoplasmic side</orientation>
    </subcellularLocation>
    <subcellularLocation>
        <location evidence="6">Membrane</location>
        <location evidence="6">Coated pit</location>
        <topology evidence="6">Peripheral membrane protein</topology>
        <orientation evidence="6">Cytoplasmic side</orientation>
    </subcellularLocation>
</comment>
<feature type="repeat" description="CHCR" evidence="7">
    <location>
        <begin position="836"/>
        <end position="975"/>
    </location>
</feature>
<feature type="repeat" description="CHCR" evidence="7">
    <location>
        <begin position="982"/>
        <end position="1129"/>
    </location>
</feature>
<evidence type="ECO:0000313" key="8">
    <source>
        <dbReference type="EMBL" id="KAL0484320.1"/>
    </source>
</evidence>
<dbReference type="Gene3D" id="2.130.10.110">
    <property type="entry name" value="Clathrin heavy-chain terminal domain"/>
    <property type="match status" value="1"/>
</dbReference>
<dbReference type="InterPro" id="IPR016341">
    <property type="entry name" value="Clathrin_heavy_chain"/>
</dbReference>
<feature type="repeat" description="CHCR" evidence="7">
    <location>
        <begin position="1437"/>
        <end position="1582"/>
    </location>
</feature>
<feature type="repeat" description="CHCR" evidence="7">
    <location>
        <begin position="1133"/>
        <end position="1281"/>
    </location>
</feature>
<dbReference type="PIRSF" id="PIRSF002290">
    <property type="entry name" value="Clathrin_H_chain"/>
    <property type="match status" value="1"/>
</dbReference>
<dbReference type="FunFam" id="1.25.40.10:FF:000001">
    <property type="entry name" value="Clathrin heavy chain"/>
    <property type="match status" value="1"/>
</dbReference>
<dbReference type="GO" id="GO:0071439">
    <property type="term" value="C:clathrin complex"/>
    <property type="evidence" value="ECO:0007669"/>
    <property type="project" value="InterPro"/>
</dbReference>
<dbReference type="InterPro" id="IPR016025">
    <property type="entry name" value="Clathrin_H-chain_N"/>
</dbReference>
<dbReference type="InterPro" id="IPR016024">
    <property type="entry name" value="ARM-type_fold"/>
</dbReference>
<organism evidence="8 9">
    <name type="scientific">Acrasis kona</name>
    <dbReference type="NCBI Taxonomy" id="1008807"/>
    <lineage>
        <taxon>Eukaryota</taxon>
        <taxon>Discoba</taxon>
        <taxon>Heterolobosea</taxon>
        <taxon>Tetramitia</taxon>
        <taxon>Eutetramitia</taxon>
        <taxon>Acrasidae</taxon>
        <taxon>Acrasis</taxon>
    </lineage>
</organism>
<keyword evidence="5 6" id="KW-0968">Cytoplasmic vesicle</keyword>
<dbReference type="FunFam" id="1.25.40.10:FF:000005">
    <property type="entry name" value="Clathrin heavy chain"/>
    <property type="match status" value="1"/>
</dbReference>
<dbReference type="InterPro" id="IPR011990">
    <property type="entry name" value="TPR-like_helical_dom_sf"/>
</dbReference>
<comment type="function">
    <text evidence="6">Clathrin is the major protein of the polyhedral coat of coated pits and vesicles.</text>
</comment>
<feature type="repeat" description="CHCR" evidence="7">
    <location>
        <begin position="1286"/>
        <end position="1434"/>
    </location>
</feature>
<dbReference type="GO" id="GO:0005198">
    <property type="term" value="F:structural molecule activity"/>
    <property type="evidence" value="ECO:0007669"/>
    <property type="project" value="InterPro"/>
</dbReference>
<evidence type="ECO:0000256" key="6">
    <source>
        <dbReference type="PIRNR" id="PIRNR002290"/>
    </source>
</evidence>
<proteinExistence type="inferred from homology"/>
<dbReference type="SUPFAM" id="SSF48371">
    <property type="entry name" value="ARM repeat"/>
    <property type="match status" value="6"/>
</dbReference>
<dbReference type="InterPro" id="IPR055358">
    <property type="entry name" value="CHCR"/>
</dbReference>
<evidence type="ECO:0000256" key="7">
    <source>
        <dbReference type="PROSITE-ProRule" id="PRU01006"/>
    </source>
</evidence>
<evidence type="ECO:0000256" key="3">
    <source>
        <dbReference type="ARBA" id="ARBA00023136"/>
    </source>
</evidence>
<dbReference type="GO" id="GO:0030132">
    <property type="term" value="C:clathrin coat of coated pit"/>
    <property type="evidence" value="ECO:0007669"/>
    <property type="project" value="InterPro"/>
</dbReference>
<dbReference type="PANTHER" id="PTHR10292:SF1">
    <property type="entry name" value="CLATHRIN HEAVY CHAIN"/>
    <property type="match status" value="1"/>
</dbReference>
<dbReference type="Pfam" id="PF00637">
    <property type="entry name" value="Clathrin"/>
    <property type="match status" value="7"/>
</dbReference>
<dbReference type="SUPFAM" id="SSF50989">
    <property type="entry name" value="Clathrin heavy-chain terminal domain"/>
    <property type="match status" value="1"/>
</dbReference>
<evidence type="ECO:0000256" key="5">
    <source>
        <dbReference type="ARBA" id="ARBA00023329"/>
    </source>
</evidence>
<accession>A0AAW2Z5W8</accession>
<dbReference type="FunFam" id="1.25.40.10:FF:000002">
    <property type="entry name" value="Clathrin heavy chain"/>
    <property type="match status" value="1"/>
</dbReference>
<protein>
    <recommendedName>
        <fullName evidence="6">Clathrin heavy chain</fullName>
    </recommendedName>
</protein>
<dbReference type="PROSITE" id="PS50236">
    <property type="entry name" value="CHCR"/>
    <property type="match status" value="7"/>
</dbReference>
<evidence type="ECO:0000256" key="2">
    <source>
        <dbReference type="ARBA" id="ARBA00022737"/>
    </source>
</evidence>
<dbReference type="Proteomes" id="UP001431209">
    <property type="component" value="Unassembled WGS sequence"/>
</dbReference>
<dbReference type="PANTHER" id="PTHR10292">
    <property type="entry name" value="CLATHRIN HEAVY CHAIN RELATED"/>
    <property type="match status" value="1"/>
</dbReference>
<comment type="caution">
    <text evidence="8">The sequence shown here is derived from an EMBL/GenBank/DDBJ whole genome shotgun (WGS) entry which is preliminary data.</text>
</comment>
<dbReference type="Pfam" id="PF01394">
    <property type="entry name" value="Clathrin_propel"/>
    <property type="match status" value="3"/>
</dbReference>
<evidence type="ECO:0000256" key="1">
    <source>
        <dbReference type="ARBA" id="ARBA00009535"/>
    </source>
</evidence>
<keyword evidence="2" id="KW-0677">Repeat</keyword>
<dbReference type="InterPro" id="IPR000547">
    <property type="entry name" value="Clathrin_H-chain/VPS_repeat"/>
</dbReference>
<keyword evidence="9" id="KW-1185">Reference proteome</keyword>